<evidence type="ECO:0000256" key="1">
    <source>
        <dbReference type="ARBA" id="ARBA00004651"/>
    </source>
</evidence>
<dbReference type="GO" id="GO:0005886">
    <property type="term" value="C:plasma membrane"/>
    <property type="evidence" value="ECO:0007669"/>
    <property type="project" value="UniProtKB-SubCell"/>
</dbReference>
<accession>A0A1Y6K372</accession>
<organism evidence="7 8">
    <name type="scientific">Candidatus Brevifilum fermentans</name>
    <dbReference type="NCBI Taxonomy" id="1986204"/>
    <lineage>
        <taxon>Bacteria</taxon>
        <taxon>Bacillati</taxon>
        <taxon>Chloroflexota</taxon>
        <taxon>Anaerolineae</taxon>
        <taxon>Anaerolineales</taxon>
        <taxon>Anaerolineaceae</taxon>
        <taxon>Candidatus Brevifilum</taxon>
    </lineage>
</organism>
<feature type="transmembrane region" description="Helical" evidence="5">
    <location>
        <begin position="304"/>
        <end position="327"/>
    </location>
</feature>
<dbReference type="InterPro" id="IPR020846">
    <property type="entry name" value="MFS_dom"/>
</dbReference>
<dbReference type="Proteomes" id="UP000195514">
    <property type="component" value="Chromosome I"/>
</dbReference>
<evidence type="ECO:0000256" key="3">
    <source>
        <dbReference type="ARBA" id="ARBA00022989"/>
    </source>
</evidence>
<feature type="domain" description="Major facilitator superfamily (MFS) profile" evidence="6">
    <location>
        <begin position="17"/>
        <end position="391"/>
    </location>
</feature>
<feature type="transmembrane region" description="Helical" evidence="5">
    <location>
        <begin position="55"/>
        <end position="75"/>
    </location>
</feature>
<dbReference type="Gene3D" id="1.20.1250.20">
    <property type="entry name" value="MFS general substrate transporter like domains"/>
    <property type="match status" value="2"/>
</dbReference>
<evidence type="ECO:0000313" key="8">
    <source>
        <dbReference type="Proteomes" id="UP000195514"/>
    </source>
</evidence>
<dbReference type="PANTHER" id="PTHR23121">
    <property type="entry name" value="SODIUM-DEPENDENT GLUCOSE TRANSPORTER 1"/>
    <property type="match status" value="1"/>
</dbReference>
<sequence>MKKFALFSNPGSLNARRFLIYAVVYISVGIGLSMLGPLLPFLADQVSISLGQMGFAFTAQNLGYLIGSLSGGWLFDRVRTHRLMTLFLLVMILTGFLIPLMPWFSALLIVLFFFGLGVGAVDVGTNLNMVWIFQSGVGSYLNALHFIFGVGAFFTPLIITTVLGWTGGNLSWAIWALMLLFIPGLLGLVSSPSPENLAAANTASPEKVHHVGIILLLILAIFFAVGVQIGFSGWIFSYVSESGIADIATASQITALFWASLSLGRLIAIPISKKVAPGTIVLFNFSLLTLVVILLLIWPTRPVMMWIGSAGVGLATSVLFPTLLSYAKTLVNMTGRVTGLLYLGSSLGMMVLPLSLGQAFDRFGGFAMILVVFGASLMGLGIIILLRFQRASIKTAE</sequence>
<evidence type="ECO:0000256" key="5">
    <source>
        <dbReference type="SAM" id="Phobius"/>
    </source>
</evidence>
<evidence type="ECO:0000259" key="6">
    <source>
        <dbReference type="PROSITE" id="PS50850"/>
    </source>
</evidence>
<dbReference type="KEGG" id="abat:CFX1CAM_0242"/>
<feature type="transmembrane region" description="Helical" evidence="5">
    <location>
        <begin position="172"/>
        <end position="190"/>
    </location>
</feature>
<evidence type="ECO:0000313" key="7">
    <source>
        <dbReference type="EMBL" id="SMX53308.1"/>
    </source>
</evidence>
<dbReference type="GO" id="GO:0022857">
    <property type="term" value="F:transmembrane transporter activity"/>
    <property type="evidence" value="ECO:0007669"/>
    <property type="project" value="InterPro"/>
</dbReference>
<feature type="transmembrane region" description="Helical" evidence="5">
    <location>
        <begin position="211"/>
        <end position="235"/>
    </location>
</feature>
<comment type="subcellular location">
    <subcellularLocation>
        <location evidence="1">Cell membrane</location>
        <topology evidence="1">Multi-pass membrane protein</topology>
    </subcellularLocation>
</comment>
<keyword evidence="7" id="KW-0762">Sugar transport</keyword>
<name>A0A1Y6K372_9CHLR</name>
<keyword evidence="2 5" id="KW-0812">Transmembrane</keyword>
<proteinExistence type="predicted"/>
<dbReference type="SUPFAM" id="SSF103473">
    <property type="entry name" value="MFS general substrate transporter"/>
    <property type="match status" value="1"/>
</dbReference>
<dbReference type="PROSITE" id="PS50850">
    <property type="entry name" value="MFS"/>
    <property type="match status" value="1"/>
</dbReference>
<feature type="transmembrane region" description="Helical" evidence="5">
    <location>
        <begin position="366"/>
        <end position="386"/>
    </location>
</feature>
<keyword evidence="3 5" id="KW-1133">Transmembrane helix</keyword>
<feature type="transmembrane region" description="Helical" evidence="5">
    <location>
        <begin position="143"/>
        <end position="166"/>
    </location>
</feature>
<dbReference type="EMBL" id="LT859958">
    <property type="protein sequence ID" value="SMX53308.1"/>
    <property type="molecule type" value="Genomic_DNA"/>
</dbReference>
<feature type="transmembrane region" description="Helical" evidence="5">
    <location>
        <begin position="82"/>
        <end position="101"/>
    </location>
</feature>
<evidence type="ECO:0000256" key="2">
    <source>
        <dbReference type="ARBA" id="ARBA00022692"/>
    </source>
</evidence>
<keyword evidence="4 5" id="KW-0472">Membrane</keyword>
<feature type="transmembrane region" description="Helical" evidence="5">
    <location>
        <begin position="107"/>
        <end position="131"/>
    </location>
</feature>
<feature type="transmembrane region" description="Helical" evidence="5">
    <location>
        <begin position="20"/>
        <end position="43"/>
    </location>
</feature>
<reference evidence="8" key="1">
    <citation type="submission" date="2017-05" db="EMBL/GenBank/DDBJ databases">
        <authorList>
            <person name="Kirkegaard R."/>
            <person name="Mcilroy J S."/>
        </authorList>
    </citation>
    <scope>NUCLEOTIDE SEQUENCE [LARGE SCALE GENOMIC DNA]</scope>
</reference>
<dbReference type="InterPro" id="IPR036259">
    <property type="entry name" value="MFS_trans_sf"/>
</dbReference>
<evidence type="ECO:0000256" key="4">
    <source>
        <dbReference type="ARBA" id="ARBA00023136"/>
    </source>
</evidence>
<dbReference type="InterPro" id="IPR011701">
    <property type="entry name" value="MFS"/>
</dbReference>
<feature type="transmembrane region" description="Helical" evidence="5">
    <location>
        <begin position="247"/>
        <end position="268"/>
    </location>
</feature>
<keyword evidence="7" id="KW-0813">Transport</keyword>
<dbReference type="RefSeq" id="WP_087861253.1">
    <property type="nucleotide sequence ID" value="NZ_LT859958.1"/>
</dbReference>
<dbReference type="OrthoDB" id="5503538at2"/>
<gene>
    <name evidence="7" type="ORF">CFX1CAM_0242</name>
</gene>
<protein>
    <submittedName>
        <fullName evidence="7">Putative MFS family sugar transporter</fullName>
    </submittedName>
</protein>
<keyword evidence="8" id="KW-1185">Reference proteome</keyword>
<dbReference type="PANTHER" id="PTHR23121:SF9">
    <property type="entry name" value="SODIUM-DEPENDENT GLUCOSE TRANSPORTER 1"/>
    <property type="match status" value="1"/>
</dbReference>
<dbReference type="Pfam" id="PF07690">
    <property type="entry name" value="MFS_1"/>
    <property type="match status" value="1"/>
</dbReference>
<feature type="transmembrane region" description="Helical" evidence="5">
    <location>
        <begin position="280"/>
        <end position="298"/>
    </location>
</feature>
<dbReference type="AlphaFoldDB" id="A0A1Y6K372"/>
<feature type="transmembrane region" description="Helical" evidence="5">
    <location>
        <begin position="339"/>
        <end position="360"/>
    </location>
</feature>